<dbReference type="Gene3D" id="3.40.720.10">
    <property type="entry name" value="Alkaline Phosphatase, subunit A"/>
    <property type="match status" value="1"/>
</dbReference>
<dbReference type="OrthoDB" id="9779968at2"/>
<dbReference type="PANTHER" id="PTHR43737">
    <property type="entry name" value="BLL7424 PROTEIN"/>
    <property type="match status" value="1"/>
</dbReference>
<proteinExistence type="predicted"/>
<dbReference type="EMBL" id="BFAZ01000009">
    <property type="protein sequence ID" value="GBF43277.1"/>
    <property type="molecule type" value="Genomic_DNA"/>
</dbReference>
<dbReference type="PANTHER" id="PTHR43737:SF1">
    <property type="entry name" value="DUF1501 DOMAIN-CONTAINING PROTEIN"/>
    <property type="match status" value="1"/>
</dbReference>
<organism evidence="1 2">
    <name type="scientific">Leptospira ellinghausenii</name>
    <dbReference type="NCBI Taxonomy" id="1917822"/>
    <lineage>
        <taxon>Bacteria</taxon>
        <taxon>Pseudomonadati</taxon>
        <taxon>Spirochaetota</taxon>
        <taxon>Spirochaetia</taxon>
        <taxon>Leptospirales</taxon>
        <taxon>Leptospiraceae</taxon>
        <taxon>Leptospira</taxon>
    </lineage>
</organism>
<keyword evidence="2" id="KW-1185">Reference proteome</keyword>
<name>A0A2P2DF66_9LEPT</name>
<gene>
    <name evidence="1" type="ORF">LPTSP2_25740</name>
</gene>
<evidence type="ECO:0000313" key="2">
    <source>
        <dbReference type="Proteomes" id="UP000245206"/>
    </source>
</evidence>
<dbReference type="RefSeq" id="WP_108960234.1">
    <property type="nucleotide sequence ID" value="NZ_BFAZ01000009.1"/>
</dbReference>
<evidence type="ECO:0008006" key="3">
    <source>
        <dbReference type="Google" id="ProtNLM"/>
    </source>
</evidence>
<dbReference type="InterPro" id="IPR017850">
    <property type="entry name" value="Alkaline_phosphatase_core_sf"/>
</dbReference>
<accession>A0A2P2DF66</accession>
<dbReference type="InterPro" id="IPR010869">
    <property type="entry name" value="DUF1501"/>
</dbReference>
<sequence length="431" mass="47812">MDRKEFLTKTMLSLGMGSFLFSQNPFVSLRADEDEKEPESIALPSKVKSVIFIEMMGGMSHVDTLDPKPNSAFAKVPSSISGLSLLEPFSLTAKQLHSIGIIRSTWSEDGDHGFAQMLLGTGYRMTEAMGFPDIPHFGSVIAYAKKSKLKSSYFPSYVSIGGRGGKNGNSGFLGINYSGYHVGNVDEPIQHLNPSFGKFSDERLFRRKDLVSFMNDEFSKTYPSKETKHWKKMLMAAEEFRNSKDIDSFRISLEDEKTKARYGTTWQGKAMLLAKRLAKQEVPFIHISIGGWDTHTGNKAQITKIMKDTDMGIAALLEDLNQTGLIKQTLFVLTSEFGRTPDVGSRDGRDHHPKVWSTLLGGGPIDKGFVFGETDELGAKPTKPNEAVHLRDLIATIYKASGVDPEGELTNSFGRPFLLTTKKAKIIEDLF</sequence>
<dbReference type="AlphaFoldDB" id="A0A2P2DF66"/>
<dbReference type="Proteomes" id="UP000245206">
    <property type="component" value="Unassembled WGS sequence"/>
</dbReference>
<evidence type="ECO:0000313" key="1">
    <source>
        <dbReference type="EMBL" id="GBF43277.1"/>
    </source>
</evidence>
<dbReference type="Pfam" id="PF07394">
    <property type="entry name" value="DUF1501"/>
    <property type="match status" value="1"/>
</dbReference>
<comment type="caution">
    <text evidence="1">The sequence shown here is derived from an EMBL/GenBank/DDBJ whole genome shotgun (WGS) entry which is preliminary data.</text>
</comment>
<protein>
    <recommendedName>
        <fullName evidence="3">DUF1501 domain-containing protein</fullName>
    </recommendedName>
</protein>
<reference evidence="2" key="1">
    <citation type="journal article" date="2019" name="Microbiol. Immunol.">
        <title>Molecular and phenotypic characterization of Leptospira johnsonii sp. nov., Leptospira ellinghausenii sp. nov. and Leptospira ryugenii sp. nov. isolated from soil and water in Japan.</title>
        <authorList>
            <person name="Masuzawa T."/>
            <person name="Saito M."/>
            <person name="Nakao R."/>
            <person name="Nikaido Y."/>
            <person name="Matsumoto M."/>
            <person name="Ogawa M."/>
            <person name="Yokoyama M."/>
            <person name="Hidaka Y."/>
            <person name="Tomita J."/>
            <person name="Sakakibara K."/>
            <person name="Suzuki K."/>
            <person name="Yasuda S."/>
            <person name="Sato H."/>
            <person name="Yamaguchi M."/>
            <person name="Yoshida S.I."/>
            <person name="Koizumi N."/>
            <person name="Kawamura Y."/>
        </authorList>
    </citation>
    <scope>NUCLEOTIDE SEQUENCE [LARGE SCALE GENOMIC DNA]</scope>
    <source>
        <strain evidence="2">E18</strain>
    </source>
</reference>
<dbReference type="SUPFAM" id="SSF53649">
    <property type="entry name" value="Alkaline phosphatase-like"/>
    <property type="match status" value="1"/>
</dbReference>